<dbReference type="RefSeq" id="XP_066718312.1">
    <property type="nucleotide sequence ID" value="XM_066856145.1"/>
</dbReference>
<proteinExistence type="predicted"/>
<gene>
    <name evidence="1" type="ORF">PG994_004736</name>
</gene>
<dbReference type="GeneID" id="92089208"/>
<accession>A0ABR1VSM6</accession>
<evidence type="ECO:0000313" key="1">
    <source>
        <dbReference type="EMBL" id="KAK8073837.1"/>
    </source>
</evidence>
<name>A0ABR1VSM6_9PEZI</name>
<sequence length="112" mass="11557">MYLFPSYVSSQRFGSNAAPVSRQISEALGNALLDALQDPGHVLLGDALEAAVAAVVVTDTDAVGILKEADTNDVGTRKEADADHVGIIMEAVTEESGLMLLIRSSSPSTAAA</sequence>
<comment type="caution">
    <text evidence="1">The sequence shown here is derived from an EMBL/GenBank/DDBJ whole genome shotgun (WGS) entry which is preliminary data.</text>
</comment>
<reference evidence="1 2" key="1">
    <citation type="submission" date="2023-01" db="EMBL/GenBank/DDBJ databases">
        <title>Analysis of 21 Apiospora genomes using comparative genomics revels a genus with tremendous synthesis potential of carbohydrate active enzymes and secondary metabolites.</title>
        <authorList>
            <person name="Sorensen T."/>
        </authorList>
    </citation>
    <scope>NUCLEOTIDE SEQUENCE [LARGE SCALE GENOMIC DNA]</scope>
    <source>
        <strain evidence="1 2">CBS 135458</strain>
    </source>
</reference>
<dbReference type="EMBL" id="JAQQWL010000005">
    <property type="protein sequence ID" value="KAK8073837.1"/>
    <property type="molecule type" value="Genomic_DNA"/>
</dbReference>
<dbReference type="Proteomes" id="UP001480595">
    <property type="component" value="Unassembled WGS sequence"/>
</dbReference>
<protein>
    <submittedName>
        <fullName evidence="1">Uncharacterized protein</fullName>
    </submittedName>
</protein>
<evidence type="ECO:0000313" key="2">
    <source>
        <dbReference type="Proteomes" id="UP001480595"/>
    </source>
</evidence>
<keyword evidence="2" id="KW-1185">Reference proteome</keyword>
<organism evidence="1 2">
    <name type="scientific">Apiospora phragmitis</name>
    <dbReference type="NCBI Taxonomy" id="2905665"/>
    <lineage>
        <taxon>Eukaryota</taxon>
        <taxon>Fungi</taxon>
        <taxon>Dikarya</taxon>
        <taxon>Ascomycota</taxon>
        <taxon>Pezizomycotina</taxon>
        <taxon>Sordariomycetes</taxon>
        <taxon>Xylariomycetidae</taxon>
        <taxon>Amphisphaeriales</taxon>
        <taxon>Apiosporaceae</taxon>
        <taxon>Apiospora</taxon>
    </lineage>
</organism>